<dbReference type="FunCoup" id="A0A6P8RL11">
    <property type="interactions" value="1512"/>
</dbReference>
<evidence type="ECO:0000259" key="11">
    <source>
        <dbReference type="PROSITE" id="PS50103"/>
    </source>
</evidence>
<keyword evidence="4 10" id="KW-0489">Methyltransferase</keyword>
<keyword evidence="6 10" id="KW-0949">S-adenosyl-L-methionine</keyword>
<keyword evidence="9" id="KW-0479">Metal-binding</keyword>
<feature type="zinc finger region" description="C3H1-type" evidence="9">
    <location>
        <begin position="657"/>
        <end position="687"/>
    </location>
</feature>
<evidence type="ECO:0000256" key="1">
    <source>
        <dbReference type="ARBA" id="ARBA00004496"/>
    </source>
</evidence>
<keyword evidence="9" id="KW-0862">Zinc</keyword>
<keyword evidence="9" id="KW-0863">Zinc-finger</keyword>
<dbReference type="GO" id="GO:0008270">
    <property type="term" value="F:zinc ion binding"/>
    <property type="evidence" value="ECO:0007669"/>
    <property type="project" value="UniProtKB-KW"/>
</dbReference>
<comment type="similarity">
    <text evidence="2 10">Belongs to the TRM44 family.</text>
</comment>
<dbReference type="GeneID" id="117363009"/>
<comment type="function">
    <text evidence="10">Adenosyl-L-methionine (AdoMet)-dependent tRNA (uracil-O(2)-)-methyltransferase.</text>
</comment>
<evidence type="ECO:0000256" key="7">
    <source>
        <dbReference type="ARBA" id="ARBA00022694"/>
    </source>
</evidence>
<dbReference type="InterPro" id="IPR011671">
    <property type="entry name" value="tRNA_uracil_MeTrfase"/>
</dbReference>
<dbReference type="AlphaFoldDB" id="A0A6P8RL11"/>
<dbReference type="Proteomes" id="UP000515159">
    <property type="component" value="Chromosome 1"/>
</dbReference>
<evidence type="ECO:0000256" key="2">
    <source>
        <dbReference type="ARBA" id="ARBA00009056"/>
    </source>
</evidence>
<evidence type="ECO:0000256" key="3">
    <source>
        <dbReference type="ARBA" id="ARBA00022490"/>
    </source>
</evidence>
<comment type="subcellular location">
    <subcellularLocation>
        <location evidence="1 10">Cytoplasm</location>
    </subcellularLocation>
</comment>
<dbReference type="InterPro" id="IPR000571">
    <property type="entry name" value="Znf_CCCH"/>
</dbReference>
<dbReference type="Gene3D" id="4.10.1000.10">
    <property type="entry name" value="Zinc finger, CCCH-type"/>
    <property type="match status" value="1"/>
</dbReference>
<dbReference type="GO" id="GO:0005737">
    <property type="term" value="C:cytoplasm"/>
    <property type="evidence" value="ECO:0007669"/>
    <property type="project" value="UniProtKB-SubCell"/>
</dbReference>
<dbReference type="KEGG" id="gsh:117363009"/>
<evidence type="ECO:0000256" key="8">
    <source>
        <dbReference type="ARBA" id="ARBA00047957"/>
    </source>
</evidence>
<keyword evidence="7 10" id="KW-0819">tRNA processing</keyword>
<dbReference type="PANTHER" id="PTHR21210:SF0">
    <property type="entry name" value="TRNA (URACIL-O(2)-)-METHYLTRANSFERASE-RELATED"/>
    <property type="match status" value="1"/>
</dbReference>
<evidence type="ECO:0000256" key="5">
    <source>
        <dbReference type="ARBA" id="ARBA00022679"/>
    </source>
</evidence>
<dbReference type="GO" id="GO:0030488">
    <property type="term" value="P:tRNA methylation"/>
    <property type="evidence" value="ECO:0007669"/>
    <property type="project" value="UniProtKB-UniRule"/>
</dbReference>
<evidence type="ECO:0000256" key="4">
    <source>
        <dbReference type="ARBA" id="ARBA00022603"/>
    </source>
</evidence>
<name>A0A6P8RL11_GEOSA</name>
<dbReference type="Pfam" id="PF07757">
    <property type="entry name" value="AdoMet_MTase"/>
    <property type="match status" value="1"/>
</dbReference>
<evidence type="ECO:0000313" key="13">
    <source>
        <dbReference type="RefSeq" id="XP_033806043.1"/>
    </source>
</evidence>
<evidence type="ECO:0000256" key="6">
    <source>
        <dbReference type="ARBA" id="ARBA00022691"/>
    </source>
</evidence>
<keyword evidence="3 10" id="KW-0963">Cytoplasm</keyword>
<evidence type="ECO:0000256" key="9">
    <source>
        <dbReference type="PROSITE-ProRule" id="PRU00723"/>
    </source>
</evidence>
<evidence type="ECO:0000256" key="10">
    <source>
        <dbReference type="RuleBase" id="RU368004"/>
    </source>
</evidence>
<dbReference type="OrthoDB" id="10047021at2759"/>
<dbReference type="EC" id="2.1.1.211" evidence="10"/>
<sequence length="699" mass="79206">MAVLGAMRVRDGSGEGAGLLPDGFWAAVDIWVRRPQVVNKRLCGAWTEEEEESSEGPTVPFCAHERELGTEGPCPETCREKGGTGRTSAGFRLGDVLRELAQHNDVLSFMGICGDAGVLDKIFSGFDFVRRTLIPKSNPHYGSTSSRKELIIKDVQKGAVTFIPLGEDDKGYFGIKKTNIYQIQLAHVIGDEWCLSISILSSDSWDSDGTVYPKTSWLGNELLSKLAKWSTENKKSEFKNTLSLVSVARYCELYQRLKAKYKEMVKVWPEVTDPEKFVYEDVAIATYLLILWEDERIEKVLTKKQSFVDLGCGNGLLVHILSNEGHPGRGIDVRRRKIWDMYGPETHLQECAITPSDDYLFPEVDWLIGNHSDELTPWLPVIAARSSYSCCYFVLPCCFFDFYGKYSRRQSKKTQYREYLDFITEVGHKCGFNVEEDCLRIPSTKRVCLIGKSRTYLSTQEASADEQRCQYINQKQFNSAVLNDDASSQSRKTNNAVGSIYCNSGTNYESVTPVFSGKDKEPAGSKTWLSEFQPRNKTEQIRNCASLPRDFIDKVVLKVAYSLLCVNEGHQDERVYTGSVDTWNRGISLSLREIADLLGKATLQRLKNECGGLQTLLKNNHQVFVVLNAQVHIRDWREEKATNEHRPETKRRLALEAFKTRLCWFFLNHPNGCPLTPKSCPYAHGTEELQILQGKKQKQ</sequence>
<feature type="domain" description="C3H1-type" evidence="11">
    <location>
        <begin position="657"/>
        <end position="687"/>
    </location>
</feature>
<accession>A0A6P8RL11</accession>
<proteinExistence type="inferred from homology"/>
<reference evidence="13" key="1">
    <citation type="submission" date="2025-08" db="UniProtKB">
        <authorList>
            <consortium name="RefSeq"/>
        </authorList>
    </citation>
    <scope>IDENTIFICATION</scope>
</reference>
<dbReference type="PROSITE" id="PS50103">
    <property type="entry name" value="ZF_C3H1"/>
    <property type="match status" value="1"/>
</dbReference>
<dbReference type="GO" id="GO:0141101">
    <property type="term" value="F:tRNA(Ser) (uridine(44)-2'-O-)-methyltransferase activity"/>
    <property type="evidence" value="ECO:0007669"/>
    <property type="project" value="UniProtKB-EC"/>
</dbReference>
<dbReference type="CTD" id="152992"/>
<comment type="catalytic activity">
    <reaction evidence="8 10">
        <text>uridine(44) in tRNA(Ser) + S-adenosyl-L-methionine = 2'-O-methyluridine(44) in tRNA(Ser) + S-adenosyl-L-homocysteine + H(+)</text>
        <dbReference type="Rhea" id="RHEA:43100"/>
        <dbReference type="Rhea" id="RHEA-COMP:10339"/>
        <dbReference type="Rhea" id="RHEA-COMP:10340"/>
        <dbReference type="ChEBI" id="CHEBI:15378"/>
        <dbReference type="ChEBI" id="CHEBI:57856"/>
        <dbReference type="ChEBI" id="CHEBI:59789"/>
        <dbReference type="ChEBI" id="CHEBI:65315"/>
        <dbReference type="ChEBI" id="CHEBI:74478"/>
        <dbReference type="EC" id="2.1.1.211"/>
    </reaction>
</comment>
<keyword evidence="5 10" id="KW-0808">Transferase</keyword>
<evidence type="ECO:0000313" key="12">
    <source>
        <dbReference type="Proteomes" id="UP000515159"/>
    </source>
</evidence>
<keyword evidence="12" id="KW-1185">Reference proteome</keyword>
<gene>
    <name evidence="13" type="primary">TRMT44</name>
</gene>
<dbReference type="RefSeq" id="XP_033806043.1">
    <property type="nucleotide sequence ID" value="XM_033950152.1"/>
</dbReference>
<protein>
    <recommendedName>
        <fullName evidence="10">tRNA (uracil-O(2)-)-methyltransferase</fullName>
        <ecNumber evidence="10">2.1.1.211</ecNumber>
    </recommendedName>
</protein>
<organism evidence="12 13">
    <name type="scientific">Geotrypetes seraphini</name>
    <name type="common">Gaboon caecilian</name>
    <name type="synonym">Caecilia seraphini</name>
    <dbReference type="NCBI Taxonomy" id="260995"/>
    <lineage>
        <taxon>Eukaryota</taxon>
        <taxon>Metazoa</taxon>
        <taxon>Chordata</taxon>
        <taxon>Craniata</taxon>
        <taxon>Vertebrata</taxon>
        <taxon>Euteleostomi</taxon>
        <taxon>Amphibia</taxon>
        <taxon>Gymnophiona</taxon>
        <taxon>Geotrypetes</taxon>
    </lineage>
</organism>
<dbReference type="InParanoid" id="A0A6P8RL11"/>
<dbReference type="PANTHER" id="PTHR21210">
    <property type="entry name" value="TRNA (URACIL-O(2)-)-METHYLTRANSFERASE-RELATED"/>
    <property type="match status" value="1"/>
</dbReference>